<sequence length="71" mass="8027">MGVRGVSPVRYQSRSLHIRAVLCQRCIQPVYPPQSLTLRGLAGNYVARHRAFSSLSDSPDDFFDYASGRWL</sequence>
<accession>A0A0D2PFB3</accession>
<evidence type="ECO:0000313" key="1">
    <source>
        <dbReference type="EMBL" id="KJA18860.1"/>
    </source>
</evidence>
<keyword evidence="2" id="KW-1185">Reference proteome</keyword>
<dbReference type="Proteomes" id="UP000054270">
    <property type="component" value="Unassembled WGS sequence"/>
</dbReference>
<protein>
    <submittedName>
        <fullName evidence="1">Uncharacterized protein</fullName>
    </submittedName>
</protein>
<feature type="non-terminal residue" evidence="1">
    <location>
        <position position="71"/>
    </location>
</feature>
<dbReference type="EMBL" id="KN817584">
    <property type="protein sequence ID" value="KJA18860.1"/>
    <property type="molecule type" value="Genomic_DNA"/>
</dbReference>
<reference evidence="2" key="1">
    <citation type="submission" date="2014-04" db="EMBL/GenBank/DDBJ databases">
        <title>Evolutionary Origins and Diversification of the Mycorrhizal Mutualists.</title>
        <authorList>
            <consortium name="DOE Joint Genome Institute"/>
            <consortium name="Mycorrhizal Genomics Consortium"/>
            <person name="Kohler A."/>
            <person name="Kuo A."/>
            <person name="Nagy L.G."/>
            <person name="Floudas D."/>
            <person name="Copeland A."/>
            <person name="Barry K.W."/>
            <person name="Cichocki N."/>
            <person name="Veneault-Fourrey C."/>
            <person name="LaButti K."/>
            <person name="Lindquist E.A."/>
            <person name="Lipzen A."/>
            <person name="Lundell T."/>
            <person name="Morin E."/>
            <person name="Murat C."/>
            <person name="Riley R."/>
            <person name="Ohm R."/>
            <person name="Sun H."/>
            <person name="Tunlid A."/>
            <person name="Henrissat B."/>
            <person name="Grigoriev I.V."/>
            <person name="Hibbett D.S."/>
            <person name="Martin F."/>
        </authorList>
    </citation>
    <scope>NUCLEOTIDE SEQUENCE [LARGE SCALE GENOMIC DNA]</scope>
    <source>
        <strain evidence="2">FD-334 SS-4</strain>
    </source>
</reference>
<gene>
    <name evidence="1" type="ORF">HYPSUDRAFT_44865</name>
</gene>
<dbReference type="AlphaFoldDB" id="A0A0D2PFB3"/>
<name>A0A0D2PFB3_HYPSF</name>
<evidence type="ECO:0000313" key="2">
    <source>
        <dbReference type="Proteomes" id="UP000054270"/>
    </source>
</evidence>
<proteinExistence type="predicted"/>
<organism evidence="1 2">
    <name type="scientific">Hypholoma sublateritium (strain FD-334 SS-4)</name>
    <dbReference type="NCBI Taxonomy" id="945553"/>
    <lineage>
        <taxon>Eukaryota</taxon>
        <taxon>Fungi</taxon>
        <taxon>Dikarya</taxon>
        <taxon>Basidiomycota</taxon>
        <taxon>Agaricomycotina</taxon>
        <taxon>Agaricomycetes</taxon>
        <taxon>Agaricomycetidae</taxon>
        <taxon>Agaricales</taxon>
        <taxon>Agaricineae</taxon>
        <taxon>Strophariaceae</taxon>
        <taxon>Hypholoma</taxon>
    </lineage>
</organism>